<evidence type="ECO:0000256" key="9">
    <source>
        <dbReference type="ARBA" id="ARBA00023110"/>
    </source>
</evidence>
<dbReference type="OrthoDB" id="407558at2759"/>
<dbReference type="CDD" id="cd16663">
    <property type="entry name" value="RING-Ubox_PPIL2"/>
    <property type="match status" value="1"/>
</dbReference>
<dbReference type="InterPro" id="IPR029000">
    <property type="entry name" value="Cyclophilin-like_dom_sf"/>
</dbReference>
<gene>
    <name evidence="15" type="ORF">PNOK_0240200</name>
</gene>
<dbReference type="PANTHER" id="PTHR45625:SF1">
    <property type="entry name" value="RING-TYPE E3 UBIQUITIN-PROTEIN LIGASE PPIL2"/>
    <property type="match status" value="1"/>
</dbReference>
<dbReference type="STRING" id="2282107.A0A286USJ6"/>
<feature type="compositionally biased region" description="Gly residues" evidence="12">
    <location>
        <begin position="450"/>
        <end position="459"/>
    </location>
</feature>
<dbReference type="Gene3D" id="2.40.100.10">
    <property type="entry name" value="Cyclophilin-like"/>
    <property type="match status" value="1"/>
</dbReference>
<comment type="catalytic activity">
    <reaction evidence="1">
        <text>S-ubiquitinyl-[E2 ubiquitin-conjugating enzyme]-L-cysteine + [acceptor protein]-L-lysine = [E2 ubiquitin-conjugating enzyme]-L-cysteine + N(6)-ubiquitinyl-[acceptor protein]-L-lysine.</text>
        <dbReference type="EC" id="2.3.2.27"/>
    </reaction>
</comment>
<protein>
    <submittedName>
        <fullName evidence="15">Peptidylprolyl isomerase 2</fullName>
    </submittedName>
</protein>
<dbReference type="Pfam" id="PF00160">
    <property type="entry name" value="Pro_isomerase"/>
    <property type="match status" value="1"/>
</dbReference>
<sequence>MGHGNSDKLYITHAEHSGALGQHSASGGYRAKQQAPHPGARTPFDCCALSFQPFDHPVCVRNSDGTGNVFELVNILPWLKQHNNTNPITKEPCTPNDLIHLHYSRKPDGQIHDPISFKPFSEHSHIVAIATTGNVYLADSIKGGKDLLDDTFFKKEDVITLQNPHALPSASTPSTQASQNKAVASKPEAKKVAPAGGVAAVKTKEKLPWNISPYSSGHTGASLTSTSVDPTTQTSRLVWDEEELMFEAISNPPKGKGKEKDVGKRRAYVRMITSLGGSLNLELYCEKAPKTCYNFLMLAREGKYDNCMFHRLIPGFMIQGGDPTGTGSGGQSYWGTPFRDEYDLKGAAKHDSRGVLSMANRGAGTNGSQFFITFKSTPHLDNKHTVFGKLVGGEDVLDTLEKLPRKDGTDRPAKTVRITSIVIYQDPFEDYKTRLAKKLARKAEMEQGGATVGSLGGEDQGGKKKREGDDVNWFGVKLGIDNKSTDGTSGSSGGIGKYLNLNSNAKRPLETTASSKNIDDSDSKKRKIGFGNFDSW</sequence>
<dbReference type="AlphaFoldDB" id="A0A286USJ6"/>
<dbReference type="SUPFAM" id="SSF57850">
    <property type="entry name" value="RING/U-box"/>
    <property type="match status" value="1"/>
</dbReference>
<evidence type="ECO:0000256" key="2">
    <source>
        <dbReference type="ARBA" id="ARBA00000971"/>
    </source>
</evidence>
<dbReference type="InterPro" id="IPR013083">
    <property type="entry name" value="Znf_RING/FYVE/PHD"/>
</dbReference>
<evidence type="ECO:0000259" key="13">
    <source>
        <dbReference type="PROSITE" id="PS50072"/>
    </source>
</evidence>
<feature type="region of interest" description="Disordered" evidence="12">
    <location>
        <begin position="164"/>
        <end position="189"/>
    </location>
</feature>
<evidence type="ECO:0000256" key="3">
    <source>
        <dbReference type="ARBA" id="ARBA00003697"/>
    </source>
</evidence>
<dbReference type="InterPro" id="IPR044666">
    <property type="entry name" value="Cyclophilin_A-like"/>
</dbReference>
<evidence type="ECO:0000256" key="4">
    <source>
        <dbReference type="ARBA" id="ARBA00004123"/>
    </source>
</evidence>
<dbReference type="InterPro" id="IPR020892">
    <property type="entry name" value="Cyclophilin-type_PPIase_CS"/>
</dbReference>
<feature type="domain" description="PPIase cyclophilin-type" evidence="13">
    <location>
        <begin position="277"/>
        <end position="423"/>
    </location>
</feature>
<dbReference type="PROSITE" id="PS51698">
    <property type="entry name" value="U_BOX"/>
    <property type="match status" value="1"/>
</dbReference>
<dbReference type="SUPFAM" id="SSF50891">
    <property type="entry name" value="Cyclophilin-like"/>
    <property type="match status" value="1"/>
</dbReference>
<evidence type="ECO:0000256" key="10">
    <source>
        <dbReference type="ARBA" id="ARBA00023235"/>
    </source>
</evidence>
<evidence type="ECO:0000313" key="16">
    <source>
        <dbReference type="Proteomes" id="UP000217199"/>
    </source>
</evidence>
<dbReference type="PRINTS" id="PR00153">
    <property type="entry name" value="CSAPPISMRASE"/>
</dbReference>
<dbReference type="InterPro" id="IPR002130">
    <property type="entry name" value="Cyclophilin-type_PPIase_dom"/>
</dbReference>
<dbReference type="Proteomes" id="UP000217199">
    <property type="component" value="Unassembled WGS sequence"/>
</dbReference>
<evidence type="ECO:0000313" key="15">
    <source>
        <dbReference type="EMBL" id="PAV22445.1"/>
    </source>
</evidence>
<accession>A0A286USJ6</accession>
<feature type="compositionally biased region" description="Polar residues" evidence="12">
    <location>
        <begin position="169"/>
        <end position="182"/>
    </location>
</feature>
<dbReference type="EMBL" id="NBII01000002">
    <property type="protein sequence ID" value="PAV22445.1"/>
    <property type="molecule type" value="Genomic_DNA"/>
</dbReference>
<feature type="region of interest" description="Disordered" evidence="12">
    <location>
        <begin position="485"/>
        <end position="536"/>
    </location>
</feature>
<dbReference type="GO" id="GO:0006457">
    <property type="term" value="P:protein folding"/>
    <property type="evidence" value="ECO:0007669"/>
    <property type="project" value="InterPro"/>
</dbReference>
<evidence type="ECO:0000256" key="8">
    <source>
        <dbReference type="ARBA" id="ARBA00022786"/>
    </source>
</evidence>
<keyword evidence="11" id="KW-0539">Nucleus</keyword>
<keyword evidence="8" id="KW-0833">Ubl conjugation pathway</keyword>
<evidence type="ECO:0000256" key="12">
    <source>
        <dbReference type="SAM" id="MobiDB-lite"/>
    </source>
</evidence>
<feature type="domain" description="U-box" evidence="14">
    <location>
        <begin position="40"/>
        <end position="118"/>
    </location>
</feature>
<evidence type="ECO:0000256" key="1">
    <source>
        <dbReference type="ARBA" id="ARBA00000900"/>
    </source>
</evidence>
<dbReference type="Gene3D" id="3.30.40.10">
    <property type="entry name" value="Zinc/RING finger domain, C3HC4 (zinc finger)"/>
    <property type="match status" value="1"/>
</dbReference>
<dbReference type="GO" id="GO:0003755">
    <property type="term" value="F:peptidyl-prolyl cis-trans isomerase activity"/>
    <property type="evidence" value="ECO:0007669"/>
    <property type="project" value="UniProtKB-KW"/>
</dbReference>
<evidence type="ECO:0000256" key="5">
    <source>
        <dbReference type="ARBA" id="ARBA00004906"/>
    </source>
</evidence>
<keyword evidence="9" id="KW-0697">Rotamase</keyword>
<keyword evidence="10 15" id="KW-0413">Isomerase</keyword>
<proteinExistence type="inferred from homology"/>
<evidence type="ECO:0000256" key="7">
    <source>
        <dbReference type="ARBA" id="ARBA00022679"/>
    </source>
</evidence>
<comment type="similarity">
    <text evidence="6">Belongs to the cyclophilin-type PPIase family. PPIL2 subfamily.</text>
</comment>
<organism evidence="15 16">
    <name type="scientific">Pyrrhoderma noxium</name>
    <dbReference type="NCBI Taxonomy" id="2282107"/>
    <lineage>
        <taxon>Eukaryota</taxon>
        <taxon>Fungi</taxon>
        <taxon>Dikarya</taxon>
        <taxon>Basidiomycota</taxon>
        <taxon>Agaricomycotina</taxon>
        <taxon>Agaricomycetes</taxon>
        <taxon>Hymenochaetales</taxon>
        <taxon>Hymenochaetaceae</taxon>
        <taxon>Pyrrhoderma</taxon>
    </lineage>
</organism>
<dbReference type="InParanoid" id="A0A286USJ6"/>
<comment type="catalytic activity">
    <reaction evidence="2">
        <text>[protein]-peptidylproline (omega=180) = [protein]-peptidylproline (omega=0)</text>
        <dbReference type="Rhea" id="RHEA:16237"/>
        <dbReference type="Rhea" id="RHEA-COMP:10747"/>
        <dbReference type="Rhea" id="RHEA-COMP:10748"/>
        <dbReference type="ChEBI" id="CHEBI:83833"/>
        <dbReference type="ChEBI" id="CHEBI:83834"/>
        <dbReference type="EC" id="5.2.1.8"/>
    </reaction>
</comment>
<dbReference type="GO" id="GO:0071013">
    <property type="term" value="C:catalytic step 2 spliceosome"/>
    <property type="evidence" value="ECO:0007669"/>
    <property type="project" value="TreeGrafter"/>
</dbReference>
<comment type="function">
    <text evidence="3">May catalyze the cis-trans isomerization of proline imidic peptide bonds in oligopeptides thereby assisting the folding of proteins. May also function as a chaperone, playing a role in intracellular transport of proteins. May also have a protein ubiquitin ligase activity acting as an E3 ubiquitin protein ligase or as a ubiquitin-ubiquitin ligase promoting elongation of ubiquitin chains on proteins.</text>
</comment>
<dbReference type="InterPro" id="IPR026951">
    <property type="entry name" value="PPIL2_U-box_dom"/>
</dbReference>
<keyword evidence="7" id="KW-0808">Transferase</keyword>
<comment type="subcellular location">
    <subcellularLocation>
        <location evidence="4">Nucleus</location>
    </subcellularLocation>
</comment>
<reference evidence="15 16" key="1">
    <citation type="journal article" date="2017" name="Mol. Ecol.">
        <title>Comparative and population genomic landscape of Phellinus noxius: A hypervariable fungus causing root rot in trees.</title>
        <authorList>
            <person name="Chung C.L."/>
            <person name="Lee T.J."/>
            <person name="Akiba M."/>
            <person name="Lee H.H."/>
            <person name="Kuo T.H."/>
            <person name="Liu D."/>
            <person name="Ke H.M."/>
            <person name="Yokoi T."/>
            <person name="Roa M.B."/>
            <person name="Lu M.J."/>
            <person name="Chang Y.Y."/>
            <person name="Ann P.J."/>
            <person name="Tsai J.N."/>
            <person name="Chen C.Y."/>
            <person name="Tzean S.S."/>
            <person name="Ota Y."/>
            <person name="Hattori T."/>
            <person name="Sahashi N."/>
            <person name="Liou R.F."/>
            <person name="Kikuchi T."/>
            <person name="Tsai I.J."/>
        </authorList>
    </citation>
    <scope>NUCLEOTIDE SEQUENCE [LARGE SCALE GENOMIC DNA]</scope>
    <source>
        <strain evidence="15 16">FFPRI411160</strain>
    </source>
</reference>
<dbReference type="SMART" id="SM00504">
    <property type="entry name" value="Ubox"/>
    <property type="match status" value="1"/>
</dbReference>
<keyword evidence="16" id="KW-1185">Reference proteome</keyword>
<dbReference type="PANTHER" id="PTHR45625">
    <property type="entry name" value="PEPTIDYL-PROLYL CIS-TRANS ISOMERASE-RELATED"/>
    <property type="match status" value="1"/>
</dbReference>
<feature type="region of interest" description="Disordered" evidence="12">
    <location>
        <begin position="446"/>
        <end position="468"/>
    </location>
</feature>
<dbReference type="GO" id="GO:0061630">
    <property type="term" value="F:ubiquitin protein ligase activity"/>
    <property type="evidence" value="ECO:0007669"/>
    <property type="project" value="UniProtKB-EC"/>
</dbReference>
<evidence type="ECO:0000256" key="11">
    <source>
        <dbReference type="ARBA" id="ARBA00023242"/>
    </source>
</evidence>
<dbReference type="GO" id="GO:0000209">
    <property type="term" value="P:protein polyubiquitination"/>
    <property type="evidence" value="ECO:0007669"/>
    <property type="project" value="TreeGrafter"/>
</dbReference>
<evidence type="ECO:0000259" key="14">
    <source>
        <dbReference type="PROSITE" id="PS51698"/>
    </source>
</evidence>
<dbReference type="InterPro" id="IPR003613">
    <property type="entry name" value="Ubox_domain"/>
</dbReference>
<dbReference type="PROSITE" id="PS50072">
    <property type="entry name" value="CSA_PPIASE_2"/>
    <property type="match status" value="1"/>
</dbReference>
<comment type="caution">
    <text evidence="15">The sequence shown here is derived from an EMBL/GenBank/DDBJ whole genome shotgun (WGS) entry which is preliminary data.</text>
</comment>
<dbReference type="FunCoup" id="A0A286USJ6">
    <property type="interactions" value="546"/>
</dbReference>
<name>A0A286USJ6_9AGAM</name>
<evidence type="ECO:0000256" key="6">
    <source>
        <dbReference type="ARBA" id="ARBA00007930"/>
    </source>
</evidence>
<dbReference type="FunFam" id="2.40.100.10:FF:000014">
    <property type="entry name" value="Peptidyl-prolyl cis-trans isomerase cyp65"/>
    <property type="match status" value="1"/>
</dbReference>
<comment type="pathway">
    <text evidence="5">Protein modification; protein ubiquitination.</text>
</comment>
<dbReference type="PROSITE" id="PS00170">
    <property type="entry name" value="CSA_PPIASE_1"/>
    <property type="match status" value="1"/>
</dbReference>